<keyword evidence="2" id="KW-0997">Cell inner membrane</keyword>
<accession>A0A318JHB7</accession>
<keyword evidence="1" id="KW-1003">Cell membrane</keyword>
<organism evidence="6 7">
    <name type="scientific">Aquitalea magnusonii</name>
    <dbReference type="NCBI Taxonomy" id="332411"/>
    <lineage>
        <taxon>Bacteria</taxon>
        <taxon>Pseudomonadati</taxon>
        <taxon>Pseudomonadota</taxon>
        <taxon>Betaproteobacteria</taxon>
        <taxon>Neisseriales</taxon>
        <taxon>Chromobacteriaceae</taxon>
        <taxon>Aquitalea</taxon>
    </lineage>
</organism>
<dbReference type="Pfam" id="PF06835">
    <property type="entry name" value="LptC"/>
    <property type="match status" value="1"/>
</dbReference>
<dbReference type="GO" id="GO:0005886">
    <property type="term" value="C:plasma membrane"/>
    <property type="evidence" value="ECO:0007669"/>
    <property type="project" value="InterPro"/>
</dbReference>
<dbReference type="PANTHER" id="PTHR37481:SF1">
    <property type="entry name" value="LIPOPOLYSACCHARIDE EXPORT SYSTEM PROTEIN LPTC"/>
    <property type="match status" value="1"/>
</dbReference>
<keyword evidence="7" id="KW-1185">Reference proteome</keyword>
<evidence type="ECO:0000256" key="1">
    <source>
        <dbReference type="ARBA" id="ARBA00022475"/>
    </source>
</evidence>
<dbReference type="GO" id="GO:0017089">
    <property type="term" value="F:glycolipid transfer activity"/>
    <property type="evidence" value="ECO:0007669"/>
    <property type="project" value="TreeGrafter"/>
</dbReference>
<dbReference type="RefSeq" id="WP_059287111.1">
    <property type="nucleotide sequence ID" value="NZ_LNQU01000150.1"/>
</dbReference>
<evidence type="ECO:0000313" key="6">
    <source>
        <dbReference type="EMBL" id="PXX47984.1"/>
    </source>
</evidence>
<dbReference type="AlphaFoldDB" id="A0A318JHB7"/>
<dbReference type="PANTHER" id="PTHR37481">
    <property type="entry name" value="LIPOPOLYSACCHARIDE EXPORT SYSTEM PROTEIN LPTC"/>
    <property type="match status" value="1"/>
</dbReference>
<dbReference type="GO" id="GO:0030288">
    <property type="term" value="C:outer membrane-bounded periplasmic space"/>
    <property type="evidence" value="ECO:0007669"/>
    <property type="project" value="TreeGrafter"/>
</dbReference>
<dbReference type="Proteomes" id="UP000248395">
    <property type="component" value="Unassembled WGS sequence"/>
</dbReference>
<dbReference type="InterPro" id="IPR010664">
    <property type="entry name" value="LipoPS_assembly_LptC-rel"/>
</dbReference>
<evidence type="ECO:0000313" key="7">
    <source>
        <dbReference type="Proteomes" id="UP000248395"/>
    </source>
</evidence>
<dbReference type="EMBL" id="QJKC01000008">
    <property type="protein sequence ID" value="PXX47984.1"/>
    <property type="molecule type" value="Genomic_DNA"/>
</dbReference>
<name>A0A318JHB7_9NEIS</name>
<evidence type="ECO:0000256" key="5">
    <source>
        <dbReference type="ARBA" id="ARBA00023136"/>
    </source>
</evidence>
<protein>
    <submittedName>
        <fullName evidence="6">Lipopolysaccharide export system protein LptC</fullName>
    </submittedName>
</protein>
<evidence type="ECO:0000256" key="4">
    <source>
        <dbReference type="ARBA" id="ARBA00022989"/>
    </source>
</evidence>
<proteinExistence type="predicted"/>
<dbReference type="GO" id="GO:0015221">
    <property type="term" value="F:lipopolysaccharide transmembrane transporter activity"/>
    <property type="evidence" value="ECO:0007669"/>
    <property type="project" value="InterPro"/>
</dbReference>
<reference evidence="6 7" key="1">
    <citation type="submission" date="2018-05" db="EMBL/GenBank/DDBJ databases">
        <title>Genomic Encyclopedia of Type Strains, Phase IV (KMG-IV): sequencing the most valuable type-strain genomes for metagenomic binning, comparative biology and taxonomic classification.</title>
        <authorList>
            <person name="Goeker M."/>
        </authorList>
    </citation>
    <scope>NUCLEOTIDE SEQUENCE [LARGE SCALE GENOMIC DNA]</scope>
    <source>
        <strain evidence="6 7">DSM 25134</strain>
    </source>
</reference>
<gene>
    <name evidence="6" type="ORF">DFR38_10871</name>
</gene>
<dbReference type="InterPro" id="IPR026265">
    <property type="entry name" value="LptC"/>
</dbReference>
<keyword evidence="5" id="KW-0472">Membrane</keyword>
<dbReference type="OrthoDB" id="8584279at2"/>
<comment type="caution">
    <text evidence="6">The sequence shown here is derived from an EMBL/GenBank/DDBJ whole genome shotgun (WGS) entry which is preliminary data.</text>
</comment>
<keyword evidence="4" id="KW-1133">Transmembrane helix</keyword>
<evidence type="ECO:0000256" key="2">
    <source>
        <dbReference type="ARBA" id="ARBA00022519"/>
    </source>
</evidence>
<keyword evidence="3" id="KW-0812">Transmembrane</keyword>
<dbReference type="InterPro" id="IPR052363">
    <property type="entry name" value="LPS_export_LptC"/>
</dbReference>
<dbReference type="Gene3D" id="2.60.450.10">
    <property type="entry name" value="Lipopolysaccharide (LPS) transport protein A like domain"/>
    <property type="match status" value="1"/>
</dbReference>
<dbReference type="NCBIfam" id="TIGR04409">
    <property type="entry name" value="LptC_YrbK"/>
    <property type="match status" value="1"/>
</dbReference>
<sequence>MIRSHRLFPILLLLITGLLTVWLDTVSRWEPSKRELDPNKPEVVVEGVVATRYDPKGMLQEKMTASRMWQYPDRTESYFETPDLQSYKNGALAYHAIGDSGRYNSKTRQALFDKKVTLIQPASATQPETRVVSSNMRIDTVRHIAQSATLTHFYHGKSSGSAVGFIYEQQTGQLQLLSNAKVTYEK</sequence>
<evidence type="ECO:0000256" key="3">
    <source>
        <dbReference type="ARBA" id="ARBA00022692"/>
    </source>
</evidence>